<dbReference type="RefSeq" id="WP_008521728.1">
    <property type="nucleotide sequence ID" value="NZ_CM001376.1"/>
</dbReference>
<organism evidence="2 3">
    <name type="scientific">Jonquetella anthropi DSM 22815</name>
    <dbReference type="NCBI Taxonomy" id="885272"/>
    <lineage>
        <taxon>Bacteria</taxon>
        <taxon>Thermotogati</taxon>
        <taxon>Synergistota</taxon>
        <taxon>Synergistia</taxon>
        <taxon>Synergistales</taxon>
        <taxon>Dethiosulfovibrionaceae</taxon>
        <taxon>Jonquetella</taxon>
    </lineage>
</organism>
<dbReference type="Gene3D" id="2.170.120.40">
    <property type="entry name" value="YbbR-like domain"/>
    <property type="match status" value="2"/>
</dbReference>
<dbReference type="HOGENOM" id="CLU_039811_1_2_0"/>
<dbReference type="Pfam" id="PF07949">
    <property type="entry name" value="YbbR"/>
    <property type="match status" value="3"/>
</dbReference>
<dbReference type="eggNOG" id="COG4856">
    <property type="taxonomic scope" value="Bacteria"/>
</dbReference>
<dbReference type="PANTHER" id="PTHR37804:SF1">
    <property type="entry name" value="CDAA REGULATORY PROTEIN CDAR"/>
    <property type="match status" value="1"/>
</dbReference>
<dbReference type="STRING" id="885272.JonanDRAFT_1280"/>
<keyword evidence="1" id="KW-0812">Transmembrane</keyword>
<gene>
    <name evidence="2" type="ORF">JonanDRAFT_1280</name>
</gene>
<keyword evidence="1" id="KW-0472">Membrane</keyword>
<name>H0UM68_9BACT</name>
<dbReference type="CDD" id="cd20206">
    <property type="entry name" value="YbbR"/>
    <property type="match status" value="1"/>
</dbReference>
<reference evidence="2 3" key="1">
    <citation type="submission" date="2011-11" db="EMBL/GenBank/DDBJ databases">
        <title>The Noncontiguous Finished genome of Jonquetella anthropi DSM 22815.</title>
        <authorList>
            <consortium name="US DOE Joint Genome Institute (JGI-PGF)"/>
            <person name="Lucas S."/>
            <person name="Copeland A."/>
            <person name="Lapidus A."/>
            <person name="Glavina del Rio T."/>
            <person name="Dalin E."/>
            <person name="Tice H."/>
            <person name="Bruce D."/>
            <person name="Goodwin L."/>
            <person name="Pitluck S."/>
            <person name="Peters L."/>
            <person name="Mikhailova N."/>
            <person name="Held B."/>
            <person name="Kyrpides N."/>
            <person name="Mavromatis K."/>
            <person name="Ivanova N."/>
            <person name="Markowitz V."/>
            <person name="Cheng J.-F."/>
            <person name="Hugenholtz P."/>
            <person name="Woyke T."/>
            <person name="Wu D."/>
            <person name="Gronow S."/>
            <person name="Wellnitz S."/>
            <person name="Brambilla E."/>
            <person name="Klenk H.-P."/>
            <person name="Eisen J.A."/>
        </authorList>
    </citation>
    <scope>NUCLEOTIDE SEQUENCE [LARGE SCALE GENOMIC DNA]</scope>
    <source>
        <strain evidence="2 3">DSM 22815</strain>
    </source>
</reference>
<evidence type="ECO:0000313" key="3">
    <source>
        <dbReference type="Proteomes" id="UP000003806"/>
    </source>
</evidence>
<dbReference type="InterPro" id="IPR012505">
    <property type="entry name" value="YbbR"/>
</dbReference>
<protein>
    <recommendedName>
        <fullName evidence="4">YbbR-like protein</fullName>
    </recommendedName>
</protein>
<dbReference type="InterPro" id="IPR053154">
    <property type="entry name" value="c-di-AMP_regulator"/>
</dbReference>
<evidence type="ECO:0008006" key="4">
    <source>
        <dbReference type="Google" id="ProtNLM"/>
    </source>
</evidence>
<dbReference type="AlphaFoldDB" id="H0UM68"/>
<keyword evidence="1" id="KW-1133">Transmembrane helix</keyword>
<keyword evidence="3" id="KW-1185">Reference proteome</keyword>
<dbReference type="Proteomes" id="UP000003806">
    <property type="component" value="Chromosome"/>
</dbReference>
<evidence type="ECO:0000256" key="1">
    <source>
        <dbReference type="SAM" id="Phobius"/>
    </source>
</evidence>
<accession>H0UM68</accession>
<dbReference type="OrthoDB" id="1688at2"/>
<dbReference type="PANTHER" id="PTHR37804">
    <property type="entry name" value="CDAA REGULATORY PROTEIN CDAR"/>
    <property type="match status" value="1"/>
</dbReference>
<sequence length="408" mass="44686">MIRLNVNLNKILESKIFLQVFSLMVASVLWFFVVGGRDESVIKEFDVRLEFSNPPSNLLVTPSVRTVVVTVKGERRAVAAMKPDSIVTDVDLAGLKAGQVQLPVRVSGPARIEIVSVSPTSVKIDLSQLLERQVLVRVETPKDMPEGYTLRDQTVEPERVTVRGRQNEIGALTHVVVRPTLAQLEAGGPWNLTVQLPRGFWGNLDAVPATVKVFGKFQKGLPELPAAVKLDTTGELPENLMIKNVEISPPTVSVTGTEGFTGKVPDLHTEPLNLDGLTETTSVKLRVVPPASPFQLVGEKSVQVSVTIGPRQEEKVFESVPLEIRQEGTSPFDGWIADPDRVTVRVQFEQNKSSDVTLEKLKALAYVDVTNVVTRNIRVPVRLEYDSSIPGISSVTVEPATVRVIAKD</sequence>
<dbReference type="Gene3D" id="2.170.120.30">
    <property type="match status" value="2"/>
</dbReference>
<evidence type="ECO:0000313" key="2">
    <source>
        <dbReference type="EMBL" id="EHM13644.1"/>
    </source>
</evidence>
<proteinExistence type="predicted"/>
<dbReference type="EMBL" id="CM001376">
    <property type="protein sequence ID" value="EHM13644.1"/>
    <property type="molecule type" value="Genomic_DNA"/>
</dbReference>
<feature type="transmembrane region" description="Helical" evidence="1">
    <location>
        <begin position="16"/>
        <end position="34"/>
    </location>
</feature>